<evidence type="ECO:0000256" key="8">
    <source>
        <dbReference type="RuleBase" id="RU366017"/>
    </source>
</evidence>
<organism evidence="9 10">
    <name type="scientific">Loxostege sticticalis</name>
    <name type="common">Beet webworm moth</name>
    <dbReference type="NCBI Taxonomy" id="481309"/>
    <lineage>
        <taxon>Eukaryota</taxon>
        <taxon>Metazoa</taxon>
        <taxon>Ecdysozoa</taxon>
        <taxon>Arthropoda</taxon>
        <taxon>Hexapoda</taxon>
        <taxon>Insecta</taxon>
        <taxon>Pterygota</taxon>
        <taxon>Neoptera</taxon>
        <taxon>Endopterygota</taxon>
        <taxon>Lepidoptera</taxon>
        <taxon>Glossata</taxon>
        <taxon>Ditrysia</taxon>
        <taxon>Pyraloidea</taxon>
        <taxon>Crambidae</taxon>
        <taxon>Pyraustinae</taxon>
        <taxon>Loxostege</taxon>
    </lineage>
</organism>
<accession>A0ABD0T635</accession>
<evidence type="ECO:0000256" key="3">
    <source>
        <dbReference type="ARBA" id="ARBA00022676"/>
    </source>
</evidence>
<keyword evidence="5" id="KW-0812">Transmembrane</keyword>
<dbReference type="PANTHER" id="PTHR21461:SF69">
    <property type="entry name" value="GLYCOSYLTRANSFERASE FAMILY 92 PROTEIN"/>
    <property type="match status" value="1"/>
</dbReference>
<reference evidence="9 10" key="1">
    <citation type="submission" date="2024-06" db="EMBL/GenBank/DDBJ databases">
        <title>A chromosome-level genome assembly of beet webworm, Loxostege sticticalis.</title>
        <authorList>
            <person name="Zhang Y."/>
        </authorList>
    </citation>
    <scope>NUCLEOTIDE SEQUENCE [LARGE SCALE GENOMIC DNA]</scope>
    <source>
        <strain evidence="9">AQ028</strain>
        <tissue evidence="9">Male pupae</tissue>
    </source>
</reference>
<evidence type="ECO:0000313" key="9">
    <source>
        <dbReference type="EMBL" id="KAL0838806.1"/>
    </source>
</evidence>
<gene>
    <name evidence="9" type="ORF">ABMA28_016845</name>
</gene>
<evidence type="ECO:0000313" key="10">
    <source>
        <dbReference type="Proteomes" id="UP001549921"/>
    </source>
</evidence>
<comment type="caution">
    <text evidence="9">The sequence shown here is derived from an EMBL/GenBank/DDBJ whole genome shotgun (WGS) entry which is preliminary data.</text>
</comment>
<keyword evidence="6" id="KW-1133">Transmembrane helix</keyword>
<dbReference type="Proteomes" id="UP001549921">
    <property type="component" value="Unassembled WGS sequence"/>
</dbReference>
<dbReference type="AlphaFoldDB" id="A0ABD0T635"/>
<comment type="subcellular location">
    <subcellularLocation>
        <location evidence="1">Membrane</location>
        <topology evidence="1">Single-pass membrane protein</topology>
    </subcellularLocation>
</comment>
<dbReference type="EC" id="2.4.1.-" evidence="8"/>
<dbReference type="Pfam" id="PF01697">
    <property type="entry name" value="Glyco_transf_92"/>
    <property type="match status" value="1"/>
</dbReference>
<dbReference type="GO" id="GO:0016020">
    <property type="term" value="C:membrane"/>
    <property type="evidence" value="ECO:0007669"/>
    <property type="project" value="UniProtKB-SubCell"/>
</dbReference>
<name>A0ABD0T635_LOXSC</name>
<keyword evidence="4 8" id="KW-0808">Transferase</keyword>
<evidence type="ECO:0000256" key="1">
    <source>
        <dbReference type="ARBA" id="ARBA00004167"/>
    </source>
</evidence>
<sequence length="550" mass="63198">MVCRARNFIRTKYVLAGVTLFCVSWLASVSEWHSGVRWSGRREGGRLSTMRTIVAYSEGKQAEMDRPSPVTCDRLPAYPEVPYINRTWTPGEKAKSVWQRVAGTRVSLFSAYYDERTPQRYVRILGTFEGRNISSVQPLFCQTRILNPYDDSVEVVAAKPMEIWWHEWDATSIGIETPLLLSCPLTEPLDRPSLVSVVTQPCDDPTNAFYLEPSATIKNKRNFTICVKDMNFNEDISQSLVEWIETNKILGVDNIDIYIDKLVQRTENVLQHYRDEGFVRVFNVPIKNKPERSLWQRRRDHIITYNDCLYRNLRESEFVIPLDIDEIILPKVADTFPELIERLKINGFNPAQDSAIMVRNVFFFGFMQGLDKYKHRTTQTKSKMYVKRDDVRIKNESNLGIGEIELVDDTFSNEVIDDNALDEDLREKYKSRCNKDLPIPKLVQHIIRSAIVSPVGYYSKSLMLTRKVLTAFNHYPLSSLGTSGFAGWAAPYKEVQLNHYKESCNTTVVAECARYGRRARVDRAALRLRRRLAAALASAICTSNTPINTT</sequence>
<evidence type="ECO:0000256" key="4">
    <source>
        <dbReference type="ARBA" id="ARBA00022679"/>
    </source>
</evidence>
<evidence type="ECO:0000256" key="7">
    <source>
        <dbReference type="ARBA" id="ARBA00023136"/>
    </source>
</evidence>
<dbReference type="PANTHER" id="PTHR21461">
    <property type="entry name" value="GLYCOSYLTRANSFERASE FAMILY 92 PROTEIN"/>
    <property type="match status" value="1"/>
</dbReference>
<keyword evidence="3 8" id="KW-0328">Glycosyltransferase</keyword>
<keyword evidence="7" id="KW-0472">Membrane</keyword>
<dbReference type="InterPro" id="IPR008166">
    <property type="entry name" value="Glyco_transf_92"/>
</dbReference>
<dbReference type="EMBL" id="JBEDNZ010000009">
    <property type="protein sequence ID" value="KAL0838806.1"/>
    <property type="molecule type" value="Genomic_DNA"/>
</dbReference>
<evidence type="ECO:0000256" key="6">
    <source>
        <dbReference type="ARBA" id="ARBA00022989"/>
    </source>
</evidence>
<proteinExistence type="inferred from homology"/>
<protein>
    <recommendedName>
        <fullName evidence="8">Glycosyltransferase family 92 protein</fullName>
        <ecNumber evidence="8">2.4.1.-</ecNumber>
    </recommendedName>
</protein>
<evidence type="ECO:0000256" key="5">
    <source>
        <dbReference type="ARBA" id="ARBA00022692"/>
    </source>
</evidence>
<evidence type="ECO:0000256" key="2">
    <source>
        <dbReference type="ARBA" id="ARBA00007647"/>
    </source>
</evidence>
<comment type="similarity">
    <text evidence="2 8">Belongs to the glycosyltransferase 92 family.</text>
</comment>
<dbReference type="GO" id="GO:0016757">
    <property type="term" value="F:glycosyltransferase activity"/>
    <property type="evidence" value="ECO:0007669"/>
    <property type="project" value="UniProtKB-UniRule"/>
</dbReference>